<sequence>MADRPTWRLLDTGLRGAAENMALDQVLLESHQEGHSPNTLRFLRFEPCVLVGYHQKVAHEVWEDFCAEHGIAVQRRITGGGTIYFDPLHLGWELYFDRASFGTGDMAELSARICRAAAAGLQRLGVDAHFRPRNDIEVNGRKISGTGGAFDGSSVVFQGTVLIDAELEKMLGALRVAPEKLSKRQIKDIGERLTTVKEVLGGREIAWDEVKRNLADGFAEELGIHLEPGELNTVEEGKLPETLAEIEDEEWVHLHAPASAEDATVVEATHRCEGGLVRAAVAVEPDRGMIKHVTFSGDFFVNPKRMVFDLEAALRNLPMARLEEAVQDFFRRSEVEMLLLRPEDFLTAVNDALVQLGEGDSRDSADEEASG</sequence>
<dbReference type="CDD" id="cd16443">
    <property type="entry name" value="LplA"/>
    <property type="match status" value="1"/>
</dbReference>
<dbReference type="PROSITE" id="PS51733">
    <property type="entry name" value="BPL_LPL_CATALYTIC"/>
    <property type="match status" value="1"/>
</dbReference>
<feature type="domain" description="BPL/LPL catalytic" evidence="1">
    <location>
        <begin position="34"/>
        <end position="226"/>
    </location>
</feature>
<dbReference type="Proteomes" id="UP000183104">
    <property type="component" value="Unassembled WGS sequence"/>
</dbReference>
<organism evidence="2 3">
    <name type="scientific">Thiohalorhabdus denitrificans</name>
    <dbReference type="NCBI Taxonomy" id="381306"/>
    <lineage>
        <taxon>Bacteria</taxon>
        <taxon>Pseudomonadati</taxon>
        <taxon>Pseudomonadota</taxon>
        <taxon>Gammaproteobacteria</taxon>
        <taxon>Thiohalorhabdales</taxon>
        <taxon>Thiohalorhabdaceae</taxon>
        <taxon>Thiohalorhabdus</taxon>
    </lineage>
</organism>
<dbReference type="InterPro" id="IPR050664">
    <property type="entry name" value="Octanoyltrans_LipM/LipL"/>
</dbReference>
<dbReference type="Pfam" id="PF21948">
    <property type="entry name" value="LplA-B_cat"/>
    <property type="match status" value="1"/>
</dbReference>
<protein>
    <submittedName>
        <fullName evidence="2">Lipoate-protein ligase A</fullName>
    </submittedName>
</protein>
<evidence type="ECO:0000259" key="1">
    <source>
        <dbReference type="PROSITE" id="PS51733"/>
    </source>
</evidence>
<proteinExistence type="predicted"/>
<dbReference type="PANTHER" id="PTHR43679:SF2">
    <property type="entry name" value="OCTANOYL-[GCVH]:PROTEIN N-OCTANOYLTRANSFERASE"/>
    <property type="match status" value="1"/>
</dbReference>
<keyword evidence="3" id="KW-1185">Reference proteome</keyword>
<dbReference type="InterPro" id="IPR004143">
    <property type="entry name" value="BPL_LPL_catalytic"/>
</dbReference>
<dbReference type="SUPFAM" id="SSF55681">
    <property type="entry name" value="Class II aaRS and biotin synthetases"/>
    <property type="match status" value="1"/>
</dbReference>
<keyword evidence="2" id="KW-0436">Ligase</keyword>
<name>A0A0P9C833_9GAMM</name>
<dbReference type="STRING" id="381306.AN478_04320"/>
<reference evidence="3" key="1">
    <citation type="submission" date="2016-10" db="EMBL/GenBank/DDBJ databases">
        <authorList>
            <person name="Varghese N."/>
        </authorList>
    </citation>
    <scope>NUCLEOTIDE SEQUENCE [LARGE SCALE GENOMIC DNA]</scope>
    <source>
        <strain evidence="3">HL 19</strain>
    </source>
</reference>
<dbReference type="GO" id="GO:0016874">
    <property type="term" value="F:ligase activity"/>
    <property type="evidence" value="ECO:0007669"/>
    <property type="project" value="UniProtKB-KW"/>
</dbReference>
<accession>A0A0P9C833</accession>
<evidence type="ECO:0000313" key="2">
    <source>
        <dbReference type="EMBL" id="SCY37142.1"/>
    </source>
</evidence>
<dbReference type="EMBL" id="FMUN01000005">
    <property type="protein sequence ID" value="SCY37142.1"/>
    <property type="molecule type" value="Genomic_DNA"/>
</dbReference>
<dbReference type="AlphaFoldDB" id="A0A0P9C833"/>
<dbReference type="PATRIC" id="fig|381306.5.peg.1351"/>
<dbReference type="InterPro" id="IPR045864">
    <property type="entry name" value="aa-tRNA-synth_II/BPL/LPL"/>
</dbReference>
<gene>
    <name evidence="2" type="ORF">SAMN05661077_1914</name>
</gene>
<dbReference type="PANTHER" id="PTHR43679">
    <property type="entry name" value="OCTANOYLTRANSFERASE LIPM-RELATED"/>
    <property type="match status" value="1"/>
</dbReference>
<dbReference type="Gene3D" id="3.30.930.10">
    <property type="entry name" value="Bira Bifunctional Protein, Domain 2"/>
    <property type="match status" value="1"/>
</dbReference>
<dbReference type="Gene3D" id="3.30.390.50">
    <property type="entry name" value="CO dehydrogenase flavoprotein, C-terminal domain"/>
    <property type="match status" value="1"/>
</dbReference>
<evidence type="ECO:0000313" key="3">
    <source>
        <dbReference type="Proteomes" id="UP000183104"/>
    </source>
</evidence>